<dbReference type="Pfam" id="PF10712">
    <property type="entry name" value="NAD-GH"/>
    <property type="match status" value="2"/>
</dbReference>
<dbReference type="InterPro" id="IPR019651">
    <property type="entry name" value="Glutamate_DH_NAD-spec"/>
</dbReference>
<dbReference type="AlphaFoldDB" id="K9ACW3"/>
<comment type="caution">
    <text evidence="1">The sequence shown here is derived from an EMBL/GenBank/DDBJ whole genome shotgun (WGS) entry which is preliminary data.</text>
</comment>
<evidence type="ECO:0000313" key="2">
    <source>
        <dbReference type="Proteomes" id="UP000009879"/>
    </source>
</evidence>
<sequence length="642" mass="68087">MAPRTTDRCPRWSLLLLLVLIIHDLGVDDIVVSARSGIGAALVGGSAGSTGAGFLLCVDRLTDLLLLLGERVERLLHRVVVFALESFLDGVDVGLDLRLDVLRQLVGVVVEQLLGLVGEVLRVVADVSGLTALLVLFRVLLGLTDHALDVLLGKRRAAGDRHRLLLAGSLVGGRDMDDAVGVDVERDLDLRDSARRRRDAGELEGAEVLVVASELALTLEHLDRHRGLVVLSRGERLRALGRDRGVAFDELRHHAALGLETERERGDVDEEDVLAFAHEHTGLDGGADRDDLIGVDALVGLLASGELGDDLGDTGHTGRTTDEDDVVDVLDGHTGILHHRVERGLRALEEVLGEVLELRPGEGLVEVDRTVLAHREVLEGDVGARRGRELLLRLLSGLLETLHRRRVLGQVDAVVVLDLLDQPIDDPLIPVVTAEAVVAGGRTDLNGREAVVVLADFEQRDVERTAAEVEDEDELVFLAALEAVGQSGGGGLVDDAQDVEAGDLTGILGGLTLSVVEVGRNGDDRVGDLLLEVFLSVVLELLQDARGDLGSGELLAADLGVPVGAHVALDGRHGVLHVGDGLALGDLADQGVSVLVDCDDGRGRATAFHVRDDLGVTALEDGDDGVRGSEVDSNCTCHIVSP</sequence>
<protein>
    <submittedName>
        <fullName evidence="1">NAD-specific glutamate dehydrogenase</fullName>
    </submittedName>
</protein>
<gene>
    <name evidence="1" type="ORF">C272_16178</name>
</gene>
<keyword evidence="2" id="KW-1185">Reference proteome</keyword>
<organism evidence="1 2">
    <name type="scientific">Brevibacterium casei S18</name>
    <dbReference type="NCBI Taxonomy" id="1229781"/>
    <lineage>
        <taxon>Bacteria</taxon>
        <taxon>Bacillati</taxon>
        <taxon>Actinomycetota</taxon>
        <taxon>Actinomycetes</taxon>
        <taxon>Micrococcales</taxon>
        <taxon>Brevibacteriaceae</taxon>
        <taxon>Brevibacterium</taxon>
    </lineage>
</organism>
<dbReference type="Proteomes" id="UP000009879">
    <property type="component" value="Unassembled WGS sequence"/>
</dbReference>
<name>K9ACW3_9MICO</name>
<evidence type="ECO:0000313" key="1">
    <source>
        <dbReference type="EMBL" id="EKU45078.1"/>
    </source>
</evidence>
<dbReference type="EMBL" id="AMSP01000023">
    <property type="protein sequence ID" value="EKU45078.1"/>
    <property type="molecule type" value="Genomic_DNA"/>
</dbReference>
<dbReference type="eggNOG" id="ENOG502Z9JM">
    <property type="taxonomic scope" value="Bacteria"/>
</dbReference>
<reference evidence="1 2" key="1">
    <citation type="submission" date="2012-09" db="EMBL/GenBank/DDBJ databases">
        <title>Genome Sequence of Brevibacterium casei S18.</title>
        <authorList>
            <person name="Sharma R."/>
            <person name="Singh A."/>
            <person name="Jangir P.K."/>
        </authorList>
    </citation>
    <scope>NUCLEOTIDE SEQUENCE [LARGE SCALE GENOMIC DNA]</scope>
    <source>
        <strain evidence="1 2">S18</strain>
    </source>
</reference>
<accession>K9ACW3</accession>
<proteinExistence type="predicted"/>